<proteinExistence type="inferred from homology"/>
<protein>
    <submittedName>
        <fullName evidence="5">Pirin family protein</fullName>
    </submittedName>
</protein>
<dbReference type="InterPro" id="IPR003829">
    <property type="entry name" value="Pirin_N_dom"/>
</dbReference>
<feature type="domain" description="Pirin N-terminal" evidence="3">
    <location>
        <begin position="35"/>
        <end position="133"/>
    </location>
</feature>
<name>A0ABZ2YK98_9BACT</name>
<dbReference type="CDD" id="cd02909">
    <property type="entry name" value="cupin_pirin_N"/>
    <property type="match status" value="1"/>
</dbReference>
<organism evidence="5 6">
    <name type="scientific">Chitinophaga pollutisoli</name>
    <dbReference type="NCBI Taxonomy" id="3133966"/>
    <lineage>
        <taxon>Bacteria</taxon>
        <taxon>Pseudomonadati</taxon>
        <taxon>Bacteroidota</taxon>
        <taxon>Chitinophagia</taxon>
        <taxon>Chitinophagales</taxon>
        <taxon>Chitinophagaceae</taxon>
        <taxon>Chitinophaga</taxon>
    </lineage>
</organism>
<gene>
    <name evidence="5" type="ORF">WJU16_15075</name>
</gene>
<sequence>MTHTTKQVAHIYQGAQAHMVGDGFKVQNLFPGGNKMIGKQLSPFFLLDYAAPHYFAPSETPRGVEEHPHRGFETVTIAYQGALEHRDSGGNSGKIGPGDVQWMTAASGVVHEEKHEREFTRNGGVLEMAQLWVNLPKAHKMDPPRYQSILDTDIPVKDLGNGSFARVIAGNFEEVNGPAKTFTPVNLFDIRLTAGTETTLTLPDWYNTGIVVLKGAVSINGTHAAKAVEIAVFEQKGASITVKAEEDSTLLVLNGEPIRESIFAYGPFVMNTKEEIIQAIDDFNDGKMGRLN</sequence>
<evidence type="ECO:0000256" key="1">
    <source>
        <dbReference type="ARBA" id="ARBA00008416"/>
    </source>
</evidence>
<dbReference type="CDD" id="cd02247">
    <property type="entry name" value="cupin_pirin_C"/>
    <property type="match status" value="1"/>
</dbReference>
<evidence type="ECO:0000256" key="2">
    <source>
        <dbReference type="RuleBase" id="RU003457"/>
    </source>
</evidence>
<dbReference type="Pfam" id="PF02678">
    <property type="entry name" value="Pirin"/>
    <property type="match status" value="1"/>
</dbReference>
<dbReference type="Pfam" id="PF05726">
    <property type="entry name" value="Pirin_C"/>
    <property type="match status" value="1"/>
</dbReference>
<dbReference type="PIRSF" id="PIRSF006232">
    <property type="entry name" value="Pirin"/>
    <property type="match status" value="1"/>
</dbReference>
<evidence type="ECO:0000313" key="6">
    <source>
        <dbReference type="Proteomes" id="UP001485459"/>
    </source>
</evidence>
<dbReference type="InterPro" id="IPR008778">
    <property type="entry name" value="Pirin_C_dom"/>
</dbReference>
<dbReference type="Gene3D" id="2.60.120.10">
    <property type="entry name" value="Jelly Rolls"/>
    <property type="match status" value="2"/>
</dbReference>
<dbReference type="RefSeq" id="WP_341834317.1">
    <property type="nucleotide sequence ID" value="NZ_CP149822.1"/>
</dbReference>
<evidence type="ECO:0000313" key="5">
    <source>
        <dbReference type="EMBL" id="WZN39326.1"/>
    </source>
</evidence>
<feature type="domain" description="Pirin C-terminal" evidence="4">
    <location>
        <begin position="188"/>
        <end position="289"/>
    </location>
</feature>
<dbReference type="InterPro" id="IPR012093">
    <property type="entry name" value="Pirin"/>
</dbReference>
<dbReference type="PANTHER" id="PTHR43594">
    <property type="entry name" value="QUERCETIN 2,3-DIOXYGENASE"/>
    <property type="match status" value="1"/>
</dbReference>
<keyword evidence="6" id="KW-1185">Reference proteome</keyword>
<reference evidence="6" key="1">
    <citation type="submission" date="2024-03" db="EMBL/GenBank/DDBJ databases">
        <title>Chitinophaga horti sp. nov., isolated from garden soil.</title>
        <authorList>
            <person name="Lee D.S."/>
            <person name="Han D.M."/>
            <person name="Baek J.H."/>
            <person name="Choi D.G."/>
            <person name="Jeon J.H."/>
            <person name="Jeon C.O."/>
        </authorList>
    </citation>
    <scope>NUCLEOTIDE SEQUENCE [LARGE SCALE GENOMIC DNA]</scope>
    <source>
        <strain evidence="6">GPA1</strain>
    </source>
</reference>
<evidence type="ECO:0000259" key="3">
    <source>
        <dbReference type="Pfam" id="PF02678"/>
    </source>
</evidence>
<dbReference type="InterPro" id="IPR053186">
    <property type="entry name" value="QDO-related"/>
</dbReference>
<dbReference type="PANTHER" id="PTHR43594:SF1">
    <property type="entry name" value="QUERCETIN 2,3-DIOXYGENASE PA2418-RELATED"/>
    <property type="match status" value="1"/>
</dbReference>
<dbReference type="EMBL" id="CP149822">
    <property type="protein sequence ID" value="WZN39326.1"/>
    <property type="molecule type" value="Genomic_DNA"/>
</dbReference>
<comment type="similarity">
    <text evidence="1 2">Belongs to the pirin family.</text>
</comment>
<dbReference type="SUPFAM" id="SSF51182">
    <property type="entry name" value="RmlC-like cupins"/>
    <property type="match status" value="1"/>
</dbReference>
<dbReference type="Proteomes" id="UP001485459">
    <property type="component" value="Chromosome"/>
</dbReference>
<dbReference type="InterPro" id="IPR014710">
    <property type="entry name" value="RmlC-like_jellyroll"/>
</dbReference>
<evidence type="ECO:0000259" key="4">
    <source>
        <dbReference type="Pfam" id="PF05726"/>
    </source>
</evidence>
<dbReference type="InterPro" id="IPR011051">
    <property type="entry name" value="RmlC_Cupin_sf"/>
</dbReference>
<accession>A0ABZ2YK98</accession>